<evidence type="ECO:0000256" key="2">
    <source>
        <dbReference type="SAM" id="Phobius"/>
    </source>
</evidence>
<evidence type="ECO:0000256" key="1">
    <source>
        <dbReference type="SAM" id="MobiDB-lite"/>
    </source>
</evidence>
<organism evidence="3 4">
    <name type="scientific">Phocaeicola faecium</name>
    <dbReference type="NCBI Taxonomy" id="2762213"/>
    <lineage>
        <taxon>Bacteria</taxon>
        <taxon>Pseudomonadati</taxon>
        <taxon>Bacteroidota</taxon>
        <taxon>Bacteroidia</taxon>
        <taxon>Bacteroidales</taxon>
        <taxon>Bacteroidaceae</taxon>
        <taxon>Phocaeicola</taxon>
    </lineage>
</organism>
<comment type="caution">
    <text evidence="3">The sequence shown here is derived from an EMBL/GenBank/DDBJ whole genome shotgun (WGS) entry which is preliminary data.</text>
</comment>
<name>A0ABR8VF06_9BACT</name>
<dbReference type="EMBL" id="JACSPQ010000053">
    <property type="protein sequence ID" value="MBD8003361.1"/>
    <property type="molecule type" value="Genomic_DNA"/>
</dbReference>
<evidence type="ECO:0000313" key="4">
    <source>
        <dbReference type="Proteomes" id="UP000616346"/>
    </source>
</evidence>
<gene>
    <name evidence="3" type="ORF">H9626_14335</name>
</gene>
<evidence type="ECO:0000313" key="3">
    <source>
        <dbReference type="EMBL" id="MBD8003361.1"/>
    </source>
</evidence>
<dbReference type="Proteomes" id="UP000616346">
    <property type="component" value="Unassembled WGS sequence"/>
</dbReference>
<sequence>MGNYNRQVRRQNHEKREEEKANRLFKSICIALLLLAVLMIVGYVLAS</sequence>
<keyword evidence="2" id="KW-1133">Transmembrane helix</keyword>
<reference evidence="3 4" key="1">
    <citation type="submission" date="2020-08" db="EMBL/GenBank/DDBJ databases">
        <title>A Genomic Blueprint of the Chicken Gut Microbiome.</title>
        <authorList>
            <person name="Gilroy R."/>
            <person name="Ravi A."/>
            <person name="Getino M."/>
            <person name="Pursley I."/>
            <person name="Horton D.L."/>
            <person name="Alikhan N.-F."/>
            <person name="Baker D."/>
            <person name="Gharbi K."/>
            <person name="Hall N."/>
            <person name="Watson M."/>
            <person name="Adriaenssens E.M."/>
            <person name="Foster-Nyarko E."/>
            <person name="Jarju S."/>
            <person name="Secka A."/>
            <person name="Antonio M."/>
            <person name="Oren A."/>
            <person name="Chaudhuri R."/>
            <person name="La Ragione R.M."/>
            <person name="Hildebrand F."/>
            <person name="Pallen M.J."/>
        </authorList>
    </citation>
    <scope>NUCLEOTIDE SEQUENCE [LARGE SCALE GENOMIC DNA]</scope>
    <source>
        <strain evidence="3 4">Sa1YUN3</strain>
    </source>
</reference>
<dbReference type="RefSeq" id="WP_178256624.1">
    <property type="nucleotide sequence ID" value="NZ_JACSPQ010000053.1"/>
</dbReference>
<protein>
    <submittedName>
        <fullName evidence="3">Uncharacterized protein</fullName>
    </submittedName>
</protein>
<keyword evidence="2" id="KW-0812">Transmembrane</keyword>
<accession>A0ABR8VF06</accession>
<keyword evidence="4" id="KW-1185">Reference proteome</keyword>
<feature type="transmembrane region" description="Helical" evidence="2">
    <location>
        <begin position="24"/>
        <end position="46"/>
    </location>
</feature>
<proteinExistence type="predicted"/>
<feature type="region of interest" description="Disordered" evidence="1">
    <location>
        <begin position="1"/>
        <end position="20"/>
    </location>
</feature>
<keyword evidence="2" id="KW-0472">Membrane</keyword>